<feature type="domain" description="CASC1 C-terminal" evidence="3">
    <location>
        <begin position="786"/>
        <end position="983"/>
    </location>
</feature>
<evidence type="ECO:0000259" key="4">
    <source>
        <dbReference type="Pfam" id="PF15927"/>
    </source>
</evidence>
<dbReference type="InterPro" id="IPR031826">
    <property type="entry name" value="IC97/Casc1_N"/>
</dbReference>
<organism evidence="5 6">
    <name type="scientific">Hermetia illucens</name>
    <name type="common">Black soldier fly</name>
    <dbReference type="NCBI Taxonomy" id="343691"/>
    <lineage>
        <taxon>Eukaryota</taxon>
        <taxon>Metazoa</taxon>
        <taxon>Ecdysozoa</taxon>
        <taxon>Arthropoda</taxon>
        <taxon>Hexapoda</taxon>
        <taxon>Insecta</taxon>
        <taxon>Pterygota</taxon>
        <taxon>Neoptera</taxon>
        <taxon>Endopterygota</taxon>
        <taxon>Diptera</taxon>
        <taxon>Brachycera</taxon>
        <taxon>Stratiomyomorpha</taxon>
        <taxon>Stratiomyidae</taxon>
        <taxon>Hermetiinae</taxon>
        <taxon>Hermetia</taxon>
    </lineage>
</organism>
<dbReference type="FunCoup" id="A0A7R8Z3G4">
    <property type="interactions" value="7"/>
</dbReference>
<dbReference type="Proteomes" id="UP000594454">
    <property type="component" value="Chromosome 7"/>
</dbReference>
<feature type="domain" description="IC97/Casc1 N-terminal" evidence="4">
    <location>
        <begin position="24"/>
        <end position="234"/>
    </location>
</feature>
<evidence type="ECO:0000256" key="2">
    <source>
        <dbReference type="SAM" id="MobiDB-lite"/>
    </source>
</evidence>
<name>A0A7R8Z3G4_HERIL</name>
<feature type="region of interest" description="Disordered" evidence="2">
    <location>
        <begin position="30"/>
        <end position="50"/>
    </location>
</feature>
<dbReference type="AlphaFoldDB" id="A0A7R8Z3G4"/>
<dbReference type="PANTHER" id="PTHR20929:SF11">
    <property type="entry name" value="DYNEIN AXONEMAL INTERMEDIATE CHAIN 7"/>
    <property type="match status" value="1"/>
</dbReference>
<evidence type="ECO:0000313" key="6">
    <source>
        <dbReference type="Proteomes" id="UP000594454"/>
    </source>
</evidence>
<dbReference type="PANTHER" id="PTHR20929">
    <property type="entry name" value="LUNG ADENOMA SUSCEPTIBILITY 1-RELATED"/>
    <property type="match status" value="1"/>
</dbReference>
<dbReference type="GO" id="GO:0008017">
    <property type="term" value="F:microtubule binding"/>
    <property type="evidence" value="ECO:0007669"/>
    <property type="project" value="TreeGrafter"/>
</dbReference>
<dbReference type="Pfam" id="PF15927">
    <property type="entry name" value="Casc1_N"/>
    <property type="match status" value="1"/>
</dbReference>
<dbReference type="InterPro" id="IPR023247">
    <property type="entry name" value="IC97/Dnai7-like"/>
</dbReference>
<evidence type="ECO:0000256" key="1">
    <source>
        <dbReference type="ARBA" id="ARBA00024332"/>
    </source>
</evidence>
<proteinExistence type="inferred from homology"/>
<reference evidence="5 6" key="1">
    <citation type="submission" date="2020-11" db="EMBL/GenBank/DDBJ databases">
        <authorList>
            <person name="Wallbank WR R."/>
            <person name="Pardo Diaz C."/>
            <person name="Kozak K."/>
            <person name="Martin S."/>
            <person name="Jiggins C."/>
            <person name="Moest M."/>
            <person name="Warren A I."/>
            <person name="Generalovic N T."/>
            <person name="Byers J.R.P. K."/>
            <person name="Montejo-Kovacevich G."/>
            <person name="Yen C E."/>
        </authorList>
    </citation>
    <scope>NUCLEOTIDE SEQUENCE [LARGE SCALE GENOMIC DNA]</scope>
</reference>
<protein>
    <recommendedName>
        <fullName evidence="7">Axonemal 84 kDa protein</fullName>
    </recommendedName>
</protein>
<accession>A0A7R8Z3G4</accession>
<gene>
    <name evidence="5" type="ORF">HERILL_LOCUS16158</name>
</gene>
<dbReference type="InParanoid" id="A0A7R8Z3G4"/>
<keyword evidence="6" id="KW-1185">Reference proteome</keyword>
<evidence type="ECO:0008006" key="7">
    <source>
        <dbReference type="Google" id="ProtNLM"/>
    </source>
</evidence>
<dbReference type="Pfam" id="PF12366">
    <property type="entry name" value="Casc1_C"/>
    <property type="match status" value="1"/>
</dbReference>
<dbReference type="OrthoDB" id="297923at2759"/>
<evidence type="ECO:0000259" key="3">
    <source>
        <dbReference type="Pfam" id="PF12366"/>
    </source>
</evidence>
<dbReference type="InterPro" id="IPR022110">
    <property type="entry name" value="CASC1_C"/>
</dbReference>
<evidence type="ECO:0000313" key="5">
    <source>
        <dbReference type="EMBL" id="CAD7093903.1"/>
    </source>
</evidence>
<dbReference type="GO" id="GO:0048487">
    <property type="term" value="F:beta-tubulin binding"/>
    <property type="evidence" value="ECO:0007669"/>
    <property type="project" value="TreeGrafter"/>
</dbReference>
<comment type="similarity">
    <text evidence="1">Belongs to the DNAI7 family.</text>
</comment>
<dbReference type="EMBL" id="LR899015">
    <property type="protein sequence ID" value="CAD7093903.1"/>
    <property type="molecule type" value="Genomic_DNA"/>
</dbReference>
<sequence>MGMKKKLSKKEKARLEAEQAELLRIEMEKEKQKKLEEDRKKKQHEREEAEKRHKLEIIENRARRAQLKESVWYFGNITELIERFKDESRRQNEWEHYMRCNGLPNASNPGDLRKYIYMRCSSVIENKNREGNWLLKTNERTILTQNKKNPDLTRENLRKAQSNLGEIYSQSIQEVLGVLEEIDGELNNSKKLHQTTFEDLKRLKREIQSLLADFIDDFTYRILSHVERDMECNTPGISEHLYESSVFKAQVLMIQANASKTNVKDKFKENSPHSEINFPLLKMQLVFPENFQLTYSAIRGLWLNYDHFSNYCPSFMPPNQTSKHLNILQQTRKEWKKRKEILQMTLEQATKGSSNVQGFEQEEVQQRAIDIDKIYTEYEDELNKARRKSMSPGALNLTEFDVNLRSHRIVGGVFCIDHLDQPQQDKRLNNSSFIRSVTLPNKLTKKDFYQPYRPPPPPQPGVRRLPEEVETEMKAIERNLDKLITVSLQLPETVLWFEPPVVCRWELPEETRQSENKEEGATKTTTSNLRGSLAVFENLQNIKVSDQNTMKIVTDFNLYKIPKTADLFGVIKHFVIPRLPEGYCILIEYTETDTEKSEKGCSLYLTKESTRSQFIPLQPSVKRIMNNLVETNSPRSLHMEFNFDRVLQIIQPMETETKDSLLEKDEFDPKYMFSELIQDLEHLCEQHTLHQNAKISEINSKLSSARSSLSKEELPNRRFSSIIIRREVDVLKEKHTNTVKAFKSGEDSDSESSEEEIEMVGLSHVNPELFARREASSPKEQPYFGKWCTRDVHDTKFNEDKLSIQFRTGRLGYFGFAANRYSNMPYQTWELKPDLKSPIIFTLTAAIISLEIQITNQGYRLNAFQGGTNESLTEMIGQLYSLDRLKEMLTNAAVDIFPDEDAFCYTEGSCEKNYVMEMHLYACMAALGLTHNFSWSRWNLLSGSRAAVLLMRELQEGKKAPNHSTLFITPLKASVVNCTEVSTSFSTAGIAGMKFYADLYHLANDHSLLSSKEKQATMDPVLRDNIFQLLQRVRPLSFC</sequence>